<evidence type="ECO:0000313" key="2">
    <source>
        <dbReference type="Proteomes" id="UP001519460"/>
    </source>
</evidence>
<gene>
    <name evidence="1" type="ORF">BaRGS_00023730</name>
</gene>
<dbReference type="AlphaFoldDB" id="A0ABD0KD63"/>
<name>A0ABD0KD63_9CAEN</name>
<keyword evidence="2" id="KW-1185">Reference proteome</keyword>
<dbReference type="EMBL" id="JACVVK020000201">
    <property type="protein sequence ID" value="KAK7484952.1"/>
    <property type="molecule type" value="Genomic_DNA"/>
</dbReference>
<organism evidence="1 2">
    <name type="scientific">Batillaria attramentaria</name>
    <dbReference type="NCBI Taxonomy" id="370345"/>
    <lineage>
        <taxon>Eukaryota</taxon>
        <taxon>Metazoa</taxon>
        <taxon>Spiralia</taxon>
        <taxon>Lophotrochozoa</taxon>
        <taxon>Mollusca</taxon>
        <taxon>Gastropoda</taxon>
        <taxon>Caenogastropoda</taxon>
        <taxon>Sorbeoconcha</taxon>
        <taxon>Cerithioidea</taxon>
        <taxon>Batillariidae</taxon>
        <taxon>Batillaria</taxon>
    </lineage>
</organism>
<protein>
    <submittedName>
        <fullName evidence="1">Uncharacterized protein</fullName>
    </submittedName>
</protein>
<comment type="caution">
    <text evidence="1">The sequence shown here is derived from an EMBL/GenBank/DDBJ whole genome shotgun (WGS) entry which is preliminary data.</text>
</comment>
<reference evidence="1 2" key="1">
    <citation type="journal article" date="2023" name="Sci. Data">
        <title>Genome assembly of the Korean intertidal mud-creeper Batillaria attramentaria.</title>
        <authorList>
            <person name="Patra A.K."/>
            <person name="Ho P.T."/>
            <person name="Jun S."/>
            <person name="Lee S.J."/>
            <person name="Kim Y."/>
            <person name="Won Y.J."/>
        </authorList>
    </citation>
    <scope>NUCLEOTIDE SEQUENCE [LARGE SCALE GENOMIC DNA]</scope>
    <source>
        <strain evidence="1">Wonlab-2016</strain>
    </source>
</reference>
<proteinExistence type="predicted"/>
<accession>A0ABD0KD63</accession>
<dbReference type="Proteomes" id="UP001519460">
    <property type="component" value="Unassembled WGS sequence"/>
</dbReference>
<sequence length="98" mass="10994">MISPQCLSRQGAQGKEKVVKALPIITKEEAEEDSGIHNSACVELIYSYYNLFRVRFAAYVSDTSRLVLGKTIRSTKLCHLLMACAQRQEGIFLLRSQA</sequence>
<evidence type="ECO:0000313" key="1">
    <source>
        <dbReference type="EMBL" id="KAK7484952.1"/>
    </source>
</evidence>